<dbReference type="PANTHER" id="PTHR28605">
    <property type="entry name" value="CTF8, CHROMOSOME TRANSMISSION FIDELITY FACTOR 8 HOMOLOG (S. CEREVISIAE)"/>
    <property type="match status" value="1"/>
</dbReference>
<comment type="caution">
    <text evidence="8">The sequence shown here is derived from an EMBL/GenBank/DDBJ whole genome shotgun (WGS) entry which is preliminary data.</text>
</comment>
<evidence type="ECO:0000256" key="6">
    <source>
        <dbReference type="ARBA" id="ARBA00038447"/>
    </source>
</evidence>
<protein>
    <submittedName>
        <fullName evidence="8">Ctf8-domain-containing protein</fullName>
    </submittedName>
</protein>
<dbReference type="GO" id="GO:0006260">
    <property type="term" value="P:DNA replication"/>
    <property type="evidence" value="ECO:0007669"/>
    <property type="project" value="UniProtKB-KW"/>
</dbReference>
<comment type="subcellular location">
    <subcellularLocation>
        <location evidence="1">Nucleus</location>
    </subcellularLocation>
</comment>
<dbReference type="GO" id="GO:0007064">
    <property type="term" value="P:mitotic sister chromatid cohesion"/>
    <property type="evidence" value="ECO:0007669"/>
    <property type="project" value="InterPro"/>
</dbReference>
<feature type="compositionally biased region" description="Low complexity" evidence="7">
    <location>
        <begin position="10"/>
        <end position="30"/>
    </location>
</feature>
<keyword evidence="9" id="KW-1185">Reference proteome</keyword>
<evidence type="ECO:0000256" key="7">
    <source>
        <dbReference type="SAM" id="MobiDB-lite"/>
    </source>
</evidence>
<proteinExistence type="inferred from homology"/>
<evidence type="ECO:0000256" key="4">
    <source>
        <dbReference type="ARBA" id="ARBA00023242"/>
    </source>
</evidence>
<dbReference type="GO" id="GO:0003677">
    <property type="term" value="F:DNA binding"/>
    <property type="evidence" value="ECO:0007669"/>
    <property type="project" value="UniProtKB-KW"/>
</dbReference>
<keyword evidence="3" id="KW-0238">DNA-binding</keyword>
<keyword evidence="4" id="KW-0539">Nucleus</keyword>
<evidence type="ECO:0000256" key="1">
    <source>
        <dbReference type="ARBA" id="ARBA00004123"/>
    </source>
</evidence>
<name>A0AAE0NT19_9PEZI</name>
<dbReference type="Proteomes" id="UP001285441">
    <property type="component" value="Unassembled WGS sequence"/>
</dbReference>
<evidence type="ECO:0000313" key="8">
    <source>
        <dbReference type="EMBL" id="KAK3387169.1"/>
    </source>
</evidence>
<evidence type="ECO:0000313" key="9">
    <source>
        <dbReference type="Proteomes" id="UP001285441"/>
    </source>
</evidence>
<dbReference type="AlphaFoldDB" id="A0AAE0NT19"/>
<reference evidence="8" key="1">
    <citation type="journal article" date="2023" name="Mol. Phylogenet. Evol.">
        <title>Genome-scale phylogeny and comparative genomics of the fungal order Sordariales.</title>
        <authorList>
            <person name="Hensen N."/>
            <person name="Bonometti L."/>
            <person name="Westerberg I."/>
            <person name="Brannstrom I.O."/>
            <person name="Guillou S."/>
            <person name="Cros-Aarteil S."/>
            <person name="Calhoun S."/>
            <person name="Haridas S."/>
            <person name="Kuo A."/>
            <person name="Mondo S."/>
            <person name="Pangilinan J."/>
            <person name="Riley R."/>
            <person name="LaButti K."/>
            <person name="Andreopoulos B."/>
            <person name="Lipzen A."/>
            <person name="Chen C."/>
            <person name="Yan M."/>
            <person name="Daum C."/>
            <person name="Ng V."/>
            <person name="Clum A."/>
            <person name="Steindorff A."/>
            <person name="Ohm R.A."/>
            <person name="Martin F."/>
            <person name="Silar P."/>
            <person name="Natvig D.O."/>
            <person name="Lalanne C."/>
            <person name="Gautier V."/>
            <person name="Ament-Velasquez S.L."/>
            <person name="Kruys A."/>
            <person name="Hutchinson M.I."/>
            <person name="Powell A.J."/>
            <person name="Barry K."/>
            <person name="Miller A.N."/>
            <person name="Grigoriev I.V."/>
            <person name="Debuchy R."/>
            <person name="Gladieux P."/>
            <person name="Hiltunen Thoren M."/>
            <person name="Johannesson H."/>
        </authorList>
    </citation>
    <scope>NUCLEOTIDE SEQUENCE</scope>
    <source>
        <strain evidence="8">CBS 232.78</strain>
    </source>
</reference>
<dbReference type="GO" id="GO:0031390">
    <property type="term" value="C:Ctf18 RFC-like complex"/>
    <property type="evidence" value="ECO:0007669"/>
    <property type="project" value="InterPro"/>
</dbReference>
<comment type="similarity">
    <text evidence="6">Belongs to the CTF8 family.</text>
</comment>
<dbReference type="InterPro" id="IPR018607">
    <property type="entry name" value="Ctf8"/>
</dbReference>
<evidence type="ECO:0000256" key="5">
    <source>
        <dbReference type="ARBA" id="ARBA00023306"/>
    </source>
</evidence>
<evidence type="ECO:0000256" key="3">
    <source>
        <dbReference type="ARBA" id="ARBA00023125"/>
    </source>
</evidence>
<dbReference type="PANTHER" id="PTHR28605:SF1">
    <property type="entry name" value="CHROMOSOME TRANSMISSION FIDELITY FACTOR 8"/>
    <property type="match status" value="1"/>
</dbReference>
<accession>A0AAE0NT19</accession>
<dbReference type="Pfam" id="PF09696">
    <property type="entry name" value="Ctf8"/>
    <property type="match status" value="1"/>
</dbReference>
<gene>
    <name evidence="8" type="ORF">B0H63DRAFT_151639</name>
</gene>
<reference evidence="8" key="2">
    <citation type="submission" date="2023-06" db="EMBL/GenBank/DDBJ databases">
        <authorList>
            <consortium name="Lawrence Berkeley National Laboratory"/>
            <person name="Haridas S."/>
            <person name="Hensen N."/>
            <person name="Bonometti L."/>
            <person name="Westerberg I."/>
            <person name="Brannstrom I.O."/>
            <person name="Guillou S."/>
            <person name="Cros-Aarteil S."/>
            <person name="Calhoun S."/>
            <person name="Kuo A."/>
            <person name="Mondo S."/>
            <person name="Pangilinan J."/>
            <person name="Riley R."/>
            <person name="LaButti K."/>
            <person name="Andreopoulos B."/>
            <person name="Lipzen A."/>
            <person name="Chen C."/>
            <person name="Yanf M."/>
            <person name="Daum C."/>
            <person name="Ng V."/>
            <person name="Clum A."/>
            <person name="Steindorff A."/>
            <person name="Ohm R."/>
            <person name="Martin F."/>
            <person name="Silar P."/>
            <person name="Natvig D."/>
            <person name="Lalanne C."/>
            <person name="Gautier V."/>
            <person name="Ament-velasquez S.L."/>
            <person name="Kruys A."/>
            <person name="Hutchinson M.I."/>
            <person name="Powell A.J."/>
            <person name="Barry K."/>
            <person name="Miller A.N."/>
            <person name="Grigoriev I.V."/>
            <person name="Debuchy R."/>
            <person name="Gladieux P."/>
            <person name="Thoren M.H."/>
            <person name="Johannesson H."/>
        </authorList>
    </citation>
    <scope>NUCLEOTIDE SEQUENCE</scope>
    <source>
        <strain evidence="8">CBS 232.78</strain>
    </source>
</reference>
<keyword evidence="2" id="KW-0235">DNA replication</keyword>
<sequence>MEPSSVKLYPKSAPSSSSSDATPPRNPLPTLLQTPTGLALLELQGTINVPGGHADDNLPVDEAVPIGRLEFPDYRPDAVTFDPKSTAWMKRVYMNVGQHQRLMGEVKKLPKPVAVVRRRKGEEEGEEEGGDGEGADLEVVEIVRYKIVFSQRPEPVTKT</sequence>
<organism evidence="8 9">
    <name type="scientific">Podospora didyma</name>
    <dbReference type="NCBI Taxonomy" id="330526"/>
    <lineage>
        <taxon>Eukaryota</taxon>
        <taxon>Fungi</taxon>
        <taxon>Dikarya</taxon>
        <taxon>Ascomycota</taxon>
        <taxon>Pezizomycotina</taxon>
        <taxon>Sordariomycetes</taxon>
        <taxon>Sordariomycetidae</taxon>
        <taxon>Sordariales</taxon>
        <taxon>Podosporaceae</taxon>
        <taxon>Podospora</taxon>
    </lineage>
</organism>
<keyword evidence="5" id="KW-0131">Cell cycle</keyword>
<dbReference type="EMBL" id="JAULSW010000003">
    <property type="protein sequence ID" value="KAK3387169.1"/>
    <property type="molecule type" value="Genomic_DNA"/>
</dbReference>
<feature type="region of interest" description="Disordered" evidence="7">
    <location>
        <begin position="1"/>
        <end position="30"/>
    </location>
</feature>
<evidence type="ECO:0000256" key="2">
    <source>
        <dbReference type="ARBA" id="ARBA00022705"/>
    </source>
</evidence>